<protein>
    <recommendedName>
        <fullName evidence="4">Integral membrane transport protein</fullName>
    </recommendedName>
</protein>
<evidence type="ECO:0000313" key="3">
    <source>
        <dbReference type="Proteomes" id="UP000195101"/>
    </source>
</evidence>
<feature type="transmembrane region" description="Helical" evidence="1">
    <location>
        <begin position="408"/>
        <end position="431"/>
    </location>
</feature>
<reference evidence="2 3" key="1">
    <citation type="submission" date="2016-08" db="EMBL/GenBank/DDBJ databases">
        <title>Genome sequence of Clavibacter michiganensis spp strain CFBP8019.</title>
        <authorList>
            <person name="Thapa S.P."/>
            <person name="Coaker G."/>
            <person name="Jacques M.-A."/>
        </authorList>
    </citation>
    <scope>NUCLEOTIDE SEQUENCE [LARGE SCALE GENOMIC DNA]</scope>
    <source>
        <strain evidence="2">CFBP8019</strain>
    </source>
</reference>
<feature type="transmembrane region" description="Helical" evidence="1">
    <location>
        <begin position="180"/>
        <end position="202"/>
    </location>
</feature>
<keyword evidence="1" id="KW-1133">Transmembrane helix</keyword>
<dbReference type="OrthoDB" id="5126550at2"/>
<sequence length="514" mass="49418">MSTRRVLRTVRALRLERGGASPTDLAYTVYAVALTVLIVGIPVLRAIVLELAEPVAAAALRAHGPTAAAAVAGLAATALLVAGGARGPALLSPFLTATLAGSGLPRAAVLGRPFARAVAGSAALAALVALLPGLALLVAGDADPGPFAAWTAGGALLGVILAGCWLAGQRLGAGGRAVGGAALLGSTAVAVLVPNAIVPWTAVRALFPGPGAWPPSAGAGTALGTLAALALAVLAAAPAILGGLRGPELLAQSRRWQTATTLATTGDLAMAAGGFRPVPRIGRGWGAVRGRSTAALVVWRDVVGSLRTPVRAAAACLGVTASGGLLAVSLGGAGTGLVIPAVGAALVGFLALGVWADGFRHVVDVSSAPPLYGIPTGRLLLLHAALPATAGVVCALAGAGIAAAGGAAVAGGAGVGALVCAPAVALLLVAVRAFDVAKGPLPLEVMAPVVTPAGDASALVIAAWQADALLVACGSVLAVVSAVQAVGPAGAALALPVGAGVALRTRHRVRAGRA</sequence>
<gene>
    <name evidence="2" type="ORF">BFL37_11370</name>
</gene>
<accession>A0A251YK19</accession>
<feature type="transmembrane region" description="Helical" evidence="1">
    <location>
        <begin position="337"/>
        <end position="358"/>
    </location>
</feature>
<dbReference type="Proteomes" id="UP000195101">
    <property type="component" value="Unassembled WGS sequence"/>
</dbReference>
<proteinExistence type="predicted"/>
<name>A0A251YK19_9MICO</name>
<comment type="caution">
    <text evidence="2">The sequence shown here is derived from an EMBL/GenBank/DDBJ whole genome shotgun (WGS) entry which is preliminary data.</text>
</comment>
<keyword evidence="3" id="KW-1185">Reference proteome</keyword>
<feature type="transmembrane region" description="Helical" evidence="1">
    <location>
        <begin position="147"/>
        <end position="168"/>
    </location>
</feature>
<dbReference type="AlphaFoldDB" id="A0A251YK19"/>
<feature type="transmembrane region" description="Helical" evidence="1">
    <location>
        <begin position="114"/>
        <end position="135"/>
    </location>
</feature>
<evidence type="ECO:0000313" key="2">
    <source>
        <dbReference type="EMBL" id="OUE24503.1"/>
    </source>
</evidence>
<evidence type="ECO:0008006" key="4">
    <source>
        <dbReference type="Google" id="ProtNLM"/>
    </source>
</evidence>
<keyword evidence="1" id="KW-0812">Transmembrane</keyword>
<feature type="transmembrane region" description="Helical" evidence="1">
    <location>
        <begin position="222"/>
        <end position="244"/>
    </location>
</feature>
<feature type="transmembrane region" description="Helical" evidence="1">
    <location>
        <begin position="379"/>
        <end position="402"/>
    </location>
</feature>
<feature type="transmembrane region" description="Helical" evidence="1">
    <location>
        <begin position="25"/>
        <end position="47"/>
    </location>
</feature>
<organism evidence="2 3">
    <name type="scientific">Clavibacter michiganensis</name>
    <dbReference type="NCBI Taxonomy" id="28447"/>
    <lineage>
        <taxon>Bacteria</taxon>
        <taxon>Bacillati</taxon>
        <taxon>Actinomycetota</taxon>
        <taxon>Actinomycetes</taxon>
        <taxon>Micrococcales</taxon>
        <taxon>Microbacteriaceae</taxon>
        <taxon>Clavibacter</taxon>
    </lineage>
</organism>
<dbReference type="EMBL" id="MDJZ01000016">
    <property type="protein sequence ID" value="OUE24503.1"/>
    <property type="molecule type" value="Genomic_DNA"/>
</dbReference>
<dbReference type="RefSeq" id="WP_086515206.1">
    <property type="nucleotide sequence ID" value="NZ_MDJZ01000016.1"/>
</dbReference>
<keyword evidence="1" id="KW-0472">Membrane</keyword>
<feature type="transmembrane region" description="Helical" evidence="1">
    <location>
        <begin position="476"/>
        <end position="503"/>
    </location>
</feature>
<feature type="transmembrane region" description="Helical" evidence="1">
    <location>
        <begin position="67"/>
        <end position="85"/>
    </location>
</feature>
<evidence type="ECO:0000256" key="1">
    <source>
        <dbReference type="SAM" id="Phobius"/>
    </source>
</evidence>